<name>A0A150IXX2_9EURY</name>
<dbReference type="Gene3D" id="3.40.50.280">
    <property type="entry name" value="Cobalamin-binding domain"/>
    <property type="match status" value="1"/>
</dbReference>
<dbReference type="Pfam" id="PF02310">
    <property type="entry name" value="B12-binding"/>
    <property type="match status" value="1"/>
</dbReference>
<dbReference type="AlphaFoldDB" id="A0A150IXX2"/>
<dbReference type="EMBL" id="LNGC01000088">
    <property type="protein sequence ID" value="KYC49732.1"/>
    <property type="molecule type" value="Genomic_DNA"/>
</dbReference>
<dbReference type="GO" id="GO:0050667">
    <property type="term" value="P:homocysteine metabolic process"/>
    <property type="evidence" value="ECO:0007669"/>
    <property type="project" value="TreeGrafter"/>
</dbReference>
<dbReference type="GO" id="GO:0005829">
    <property type="term" value="C:cytosol"/>
    <property type="evidence" value="ECO:0007669"/>
    <property type="project" value="TreeGrafter"/>
</dbReference>
<protein>
    <submittedName>
        <fullName evidence="5">B12 binding domain protein</fullName>
    </submittedName>
</protein>
<dbReference type="PANTHER" id="PTHR45833">
    <property type="entry name" value="METHIONINE SYNTHASE"/>
    <property type="match status" value="1"/>
</dbReference>
<evidence type="ECO:0000256" key="1">
    <source>
        <dbReference type="ARBA" id="ARBA00010854"/>
    </source>
</evidence>
<proteinExistence type="inferred from homology"/>
<evidence type="ECO:0000313" key="6">
    <source>
        <dbReference type="Proteomes" id="UP000075398"/>
    </source>
</evidence>
<dbReference type="Proteomes" id="UP000075398">
    <property type="component" value="Unassembled WGS sequence"/>
</dbReference>
<dbReference type="SUPFAM" id="SSF52242">
    <property type="entry name" value="Cobalamin (vitamin B12)-binding domain"/>
    <property type="match status" value="1"/>
</dbReference>
<dbReference type="GO" id="GO:0008705">
    <property type="term" value="F:methionine synthase activity"/>
    <property type="evidence" value="ECO:0007669"/>
    <property type="project" value="TreeGrafter"/>
</dbReference>
<dbReference type="InterPro" id="IPR006158">
    <property type="entry name" value="Cobalamin-bd"/>
</dbReference>
<dbReference type="Pfam" id="PF02607">
    <property type="entry name" value="B12-binding_2"/>
    <property type="match status" value="1"/>
</dbReference>
<dbReference type="InterPro" id="IPR036594">
    <property type="entry name" value="Meth_synthase_dom"/>
</dbReference>
<organism evidence="5 6">
    <name type="scientific">Candidatus Methanofastidiosum methylothiophilum</name>
    <dbReference type="NCBI Taxonomy" id="1705564"/>
    <lineage>
        <taxon>Archaea</taxon>
        <taxon>Methanobacteriati</taxon>
        <taxon>Methanobacteriota</taxon>
        <taxon>Stenosarchaea group</taxon>
        <taxon>Candidatus Methanofastidiosia</taxon>
        <taxon>Candidatus Methanofastidiosales</taxon>
        <taxon>Candidatus Methanofastidiosaceae</taxon>
        <taxon>Candidatus Methanofastidiosum</taxon>
    </lineage>
</organism>
<dbReference type="PROSITE" id="PS51332">
    <property type="entry name" value="B12_BINDING"/>
    <property type="match status" value="1"/>
</dbReference>
<evidence type="ECO:0000259" key="4">
    <source>
        <dbReference type="PROSITE" id="PS51332"/>
    </source>
</evidence>
<evidence type="ECO:0000256" key="2">
    <source>
        <dbReference type="ARBA" id="ARBA00022723"/>
    </source>
</evidence>
<dbReference type="InterPro" id="IPR003759">
    <property type="entry name" value="Cbl-bd_cap"/>
</dbReference>
<dbReference type="GO" id="GO:0046653">
    <property type="term" value="P:tetrahydrofolate metabolic process"/>
    <property type="evidence" value="ECO:0007669"/>
    <property type="project" value="TreeGrafter"/>
</dbReference>
<gene>
    <name evidence="5" type="ORF">AMQ22_01586</name>
</gene>
<comment type="caution">
    <text evidence="5">The sequence shown here is derived from an EMBL/GenBank/DDBJ whole genome shotgun (WGS) entry which is preliminary data.</text>
</comment>
<reference evidence="5 6" key="1">
    <citation type="journal article" date="2016" name="ISME J.">
        <title>Chasing the elusive Euryarchaeota class WSA2: genomes reveal a uniquely fastidious methyl-reducing methanogen.</title>
        <authorList>
            <person name="Nobu M.K."/>
            <person name="Narihiro T."/>
            <person name="Kuroda K."/>
            <person name="Mei R."/>
            <person name="Liu W.T."/>
        </authorList>
    </citation>
    <scope>NUCLEOTIDE SEQUENCE [LARGE SCALE GENOMIC DNA]</scope>
    <source>
        <strain evidence="5">U1lsi0528_Bin055</strain>
    </source>
</reference>
<dbReference type="Gene3D" id="1.10.1240.10">
    <property type="entry name" value="Methionine synthase domain"/>
    <property type="match status" value="1"/>
</dbReference>
<dbReference type="InterPro" id="IPR036724">
    <property type="entry name" value="Cobalamin-bd_sf"/>
</dbReference>
<comment type="similarity">
    <text evidence="1">Belongs to the methylamine corrinoid protein family.</text>
</comment>
<sequence>MITKEIYDQYLENLVSGNRNKCREIVETLMKANIDIKDLYINLFQTSMYQVGDMWESNQISVATEHLATSITESLMTLIYPNIFSKEHTGKRAIITCIANEFHQIGARMVADIFEINGWDGYFLGTNTPIQDLINFIEIKNPDLVCFSLSVYFNINELIKTLEAVRSQYPKLRIIVGGQAFRWGGKEIAETYTNVVYIDTLDKLENLLKEEMN</sequence>
<feature type="domain" description="B12-binding" evidence="4">
    <location>
        <begin position="90"/>
        <end position="213"/>
    </location>
</feature>
<dbReference type="InterPro" id="IPR050554">
    <property type="entry name" value="Met_Synthase/Corrinoid"/>
</dbReference>
<dbReference type="GO" id="GO:0031419">
    <property type="term" value="F:cobalamin binding"/>
    <property type="evidence" value="ECO:0007669"/>
    <property type="project" value="InterPro"/>
</dbReference>
<keyword evidence="2" id="KW-0479">Metal-binding</keyword>
<keyword evidence="3" id="KW-0170">Cobalt</keyword>
<evidence type="ECO:0000313" key="5">
    <source>
        <dbReference type="EMBL" id="KYC49732.1"/>
    </source>
</evidence>
<dbReference type="GO" id="GO:0046872">
    <property type="term" value="F:metal ion binding"/>
    <property type="evidence" value="ECO:0007669"/>
    <property type="project" value="UniProtKB-KW"/>
</dbReference>
<accession>A0A150IXX2</accession>
<dbReference type="SUPFAM" id="SSF47644">
    <property type="entry name" value="Methionine synthase domain"/>
    <property type="match status" value="1"/>
</dbReference>
<evidence type="ECO:0000256" key="3">
    <source>
        <dbReference type="ARBA" id="ARBA00023285"/>
    </source>
</evidence>
<dbReference type="PANTHER" id="PTHR45833:SF1">
    <property type="entry name" value="METHIONINE SYNTHASE"/>
    <property type="match status" value="1"/>
</dbReference>